<name>A0A0S8FSB0_UNCW3</name>
<dbReference type="CDD" id="cd09618">
    <property type="entry name" value="CBM9_like_2"/>
    <property type="match status" value="1"/>
</dbReference>
<dbReference type="InterPro" id="IPR045670">
    <property type="entry name" value="DUF5916"/>
</dbReference>
<dbReference type="EMBL" id="LJUJ01000010">
    <property type="protein sequence ID" value="KPK63619.1"/>
    <property type="molecule type" value="Genomic_DNA"/>
</dbReference>
<dbReference type="AlphaFoldDB" id="A0A0S8FSB0"/>
<protein>
    <recommendedName>
        <fullName evidence="1">DUF5916 domain-containing protein</fullName>
    </recommendedName>
</protein>
<gene>
    <name evidence="2" type="ORF">AMJ83_06235</name>
</gene>
<dbReference type="Proteomes" id="UP000051373">
    <property type="component" value="Unassembled WGS sequence"/>
</dbReference>
<proteinExistence type="predicted"/>
<evidence type="ECO:0000313" key="3">
    <source>
        <dbReference type="Proteomes" id="UP000051373"/>
    </source>
</evidence>
<accession>A0A0S8FSB0</accession>
<organism evidence="2 3">
    <name type="scientific">candidate division WOR_3 bacterium SM23_42</name>
    <dbReference type="NCBI Taxonomy" id="1703779"/>
    <lineage>
        <taxon>Bacteria</taxon>
        <taxon>Bacteria division WOR-3</taxon>
    </lineage>
</organism>
<dbReference type="SUPFAM" id="SSF49344">
    <property type="entry name" value="CBD9-like"/>
    <property type="match status" value="1"/>
</dbReference>
<sequence length="711" mass="83186">MHVALLLVVLMANEKTVEVRFTETAPHIDGVIEEVWQQSDSAYNFVQHIPYERTEPTESTVVYVLQDKNNLYVAFRCYAENHKPIACFTTDEDYVRVSIDPFGSKTTGYYFLVFASQLFWDGWIFDDGRIFDDTWEGVWFRGVKVYDDRLDIEIKIPFKSIRYKKGLNEWRIQFMRHIAYNREDDYWTEVLQGEGDMVSRWGILKNIDPQATGYYFELYPEGYVRFDKRYYVARDSVSEEFKPNLSLNLKWDVTPQTTINATILPDFAQIESDPFTVNLSRYPTYLDERRPFFLEGRDIFRMSDLGQDGPVFFYPLEIFYSRKLGKSLDGEVVPILGGLKVTNNAQKWNIGLLGAYTDEFADTTEQDTLYEPNRWFGVFRAQRRFMDNSDIGLHFSGTTVDRDNYNYALGLEGVYRSGPDQVIVQGAFSDHSGKQDWAVSSGYRGFIGNFFTKAAVEIVRDSFDVSDIGFVPWAGRKRLYFFTGPSKVFQEGFLRWFYIAPGIHILQEPGDTNWSKIAGLQINPAFRNRWGLSLDLYAGKYYEADTNYTYRSLDFSMWGLIKGNNINFGCNYNYSWNYLRNFLAYQGSHWFFFGYSIIPPMSIVLSGNLWVEWDTTNTIIAMHPRIRPRLDIRFSADKSLAIFNDILLQTPETRIGETEFINNRFGFLFSWNFRPKSWLYVALNDFRERFGDKLEPVYTIAAIKVKYLIYF</sequence>
<reference evidence="2 3" key="1">
    <citation type="journal article" date="2015" name="Microbiome">
        <title>Genomic resolution of linkages in carbon, nitrogen, and sulfur cycling among widespread estuary sediment bacteria.</title>
        <authorList>
            <person name="Baker B.J."/>
            <person name="Lazar C.S."/>
            <person name="Teske A.P."/>
            <person name="Dick G.J."/>
        </authorList>
    </citation>
    <scope>NUCLEOTIDE SEQUENCE [LARGE SCALE GENOMIC DNA]</scope>
    <source>
        <strain evidence="2">SM23_42</strain>
    </source>
</reference>
<dbReference type="STRING" id="1703779.AMJ83_06235"/>
<evidence type="ECO:0000259" key="1">
    <source>
        <dbReference type="Pfam" id="PF19313"/>
    </source>
</evidence>
<feature type="domain" description="DUF5916" evidence="1">
    <location>
        <begin position="232"/>
        <end position="473"/>
    </location>
</feature>
<evidence type="ECO:0000313" key="2">
    <source>
        <dbReference type="EMBL" id="KPK63619.1"/>
    </source>
</evidence>
<dbReference type="Pfam" id="PF19313">
    <property type="entry name" value="DUF5916"/>
    <property type="match status" value="1"/>
</dbReference>
<comment type="caution">
    <text evidence="2">The sequence shown here is derived from an EMBL/GenBank/DDBJ whole genome shotgun (WGS) entry which is preliminary data.</text>
</comment>
<dbReference type="Gene3D" id="2.60.40.1190">
    <property type="match status" value="1"/>
</dbReference>